<evidence type="ECO:0000313" key="7">
    <source>
        <dbReference type="Proteomes" id="UP001642464"/>
    </source>
</evidence>
<comment type="caution">
    <text evidence="5">The sequence shown here is derived from an EMBL/GenBank/DDBJ whole genome shotgun (WGS) entry which is preliminary data.</text>
</comment>
<dbReference type="InterPro" id="IPR003593">
    <property type="entry name" value="AAA+_ATPase"/>
</dbReference>
<reference evidence="5 7" key="1">
    <citation type="submission" date="2024-02" db="EMBL/GenBank/DDBJ databases">
        <authorList>
            <person name="Chen Y."/>
            <person name="Shah S."/>
            <person name="Dougan E. K."/>
            <person name="Thang M."/>
            <person name="Chan C."/>
        </authorList>
    </citation>
    <scope>NUCLEOTIDE SEQUENCE [LARGE SCALE GENOMIC DNA]</scope>
</reference>
<feature type="domain" description="ABC transporter" evidence="4">
    <location>
        <begin position="484"/>
        <end position="704"/>
    </location>
</feature>
<evidence type="ECO:0000313" key="6">
    <source>
        <dbReference type="EMBL" id="CAK9072370.1"/>
    </source>
</evidence>
<evidence type="ECO:0000256" key="2">
    <source>
        <dbReference type="ARBA" id="ARBA00022840"/>
    </source>
</evidence>
<gene>
    <name evidence="5" type="ORF">SCF082_LOCUS35604</name>
    <name evidence="6" type="ORF">SCF082_LOCUS35608</name>
</gene>
<feature type="compositionally biased region" description="Basic and acidic residues" evidence="3">
    <location>
        <begin position="84"/>
        <end position="96"/>
    </location>
</feature>
<evidence type="ECO:0000256" key="3">
    <source>
        <dbReference type="SAM" id="MobiDB-lite"/>
    </source>
</evidence>
<evidence type="ECO:0000313" key="5">
    <source>
        <dbReference type="EMBL" id="CAK9072361.1"/>
    </source>
</evidence>
<dbReference type="Proteomes" id="UP001642464">
    <property type="component" value="Unassembled WGS sequence"/>
</dbReference>
<protein>
    <submittedName>
        <fullName evidence="5">ABC transporter F family member 5 (ABC transporter ABCF.5) (AtABCF5) (GCN20-type ATP-binding cassette protein GCN5)</fullName>
    </submittedName>
</protein>
<accession>A0ABP0P9B3</accession>
<dbReference type="InterPro" id="IPR027417">
    <property type="entry name" value="P-loop_NTPase"/>
</dbReference>
<dbReference type="Pfam" id="PF12848">
    <property type="entry name" value="ABC_tran_Xtn"/>
    <property type="match status" value="1"/>
</dbReference>
<name>A0ABP0P9B3_9DINO</name>
<keyword evidence="7" id="KW-1185">Reference proteome</keyword>
<dbReference type="CDD" id="cd03221">
    <property type="entry name" value="ABCF_EF-3"/>
    <property type="match status" value="2"/>
</dbReference>
<feature type="compositionally biased region" description="Basic and acidic residues" evidence="3">
    <location>
        <begin position="103"/>
        <end position="118"/>
    </location>
</feature>
<dbReference type="InterPro" id="IPR017871">
    <property type="entry name" value="ABC_transporter-like_CS"/>
</dbReference>
<dbReference type="GO" id="GO:0005524">
    <property type="term" value="F:ATP binding"/>
    <property type="evidence" value="ECO:0007669"/>
    <property type="project" value="UniProtKB-KW"/>
</dbReference>
<evidence type="ECO:0000256" key="1">
    <source>
        <dbReference type="ARBA" id="ARBA00022741"/>
    </source>
</evidence>
<feature type="compositionally biased region" description="Basic and acidic residues" evidence="3">
    <location>
        <begin position="743"/>
        <end position="755"/>
    </location>
</feature>
<keyword evidence="1" id="KW-0547">Nucleotide-binding</keyword>
<dbReference type="InterPro" id="IPR003439">
    <property type="entry name" value="ABC_transporter-like_ATP-bd"/>
</dbReference>
<feature type="compositionally biased region" description="Basic residues" evidence="3">
    <location>
        <begin position="62"/>
        <end position="71"/>
    </location>
</feature>
<keyword evidence="2 5" id="KW-0067">ATP-binding</keyword>
<dbReference type="EMBL" id="CAXAMM010034147">
    <property type="protein sequence ID" value="CAK9072370.1"/>
    <property type="molecule type" value="Genomic_DNA"/>
</dbReference>
<feature type="region of interest" description="Disordered" evidence="3">
    <location>
        <begin position="62"/>
        <end position="133"/>
    </location>
</feature>
<dbReference type="EMBL" id="CAXAMM010034136">
    <property type="protein sequence ID" value="CAK9072361.1"/>
    <property type="molecule type" value="Genomic_DNA"/>
</dbReference>
<dbReference type="SMART" id="SM00382">
    <property type="entry name" value="AAA"/>
    <property type="match status" value="2"/>
</dbReference>
<evidence type="ECO:0000259" key="4">
    <source>
        <dbReference type="PROSITE" id="PS50893"/>
    </source>
</evidence>
<organism evidence="5 7">
    <name type="scientific">Durusdinium trenchii</name>
    <dbReference type="NCBI Taxonomy" id="1381693"/>
    <lineage>
        <taxon>Eukaryota</taxon>
        <taxon>Sar</taxon>
        <taxon>Alveolata</taxon>
        <taxon>Dinophyceae</taxon>
        <taxon>Suessiales</taxon>
        <taxon>Symbiodiniaceae</taxon>
        <taxon>Durusdinium</taxon>
    </lineage>
</organism>
<dbReference type="PANTHER" id="PTHR42855">
    <property type="entry name" value="ABC TRANSPORTER ATP-BINDING SUBUNIT"/>
    <property type="match status" value="1"/>
</dbReference>
<dbReference type="InterPro" id="IPR051309">
    <property type="entry name" value="ABCF_ATPase"/>
</dbReference>
<dbReference type="PROSITE" id="PS50893">
    <property type="entry name" value="ABC_TRANSPORTER_2"/>
    <property type="match status" value="2"/>
</dbReference>
<feature type="region of interest" description="Disordered" evidence="3">
    <location>
        <begin position="742"/>
        <end position="761"/>
    </location>
</feature>
<dbReference type="PANTHER" id="PTHR42855:SF1">
    <property type="entry name" value="ABC TRANSPORTER DOMAIN-CONTAINING PROTEIN"/>
    <property type="match status" value="1"/>
</dbReference>
<dbReference type="Pfam" id="PF00005">
    <property type="entry name" value="ABC_tran"/>
    <property type="match status" value="2"/>
</dbReference>
<dbReference type="Gene3D" id="3.40.50.300">
    <property type="entry name" value="P-loop containing nucleotide triphosphate hydrolases"/>
    <property type="match status" value="2"/>
</dbReference>
<feature type="domain" description="ABC transporter" evidence="4">
    <location>
        <begin position="149"/>
        <end position="402"/>
    </location>
</feature>
<dbReference type="PROSITE" id="PS00211">
    <property type="entry name" value="ABC_TRANSPORTER_1"/>
    <property type="match status" value="2"/>
</dbReference>
<sequence length="761" mass="84931">MQLFAAMEPSLLTSSHLTALSSCTPRRRLPGTEIFSPRLATKSTAFWLPAVPAAAAGFRKKVRLHAQRQRPSKPLAQPIAKSTKGKDDKAGPKGLDEGGNSNLREEDQGSGESQERSQKKERRMKGLRHAELNPKETPRIVPAVIVDKVRWTPAVKGGGEHGKTTIKEVLESVSWSVHRGQKVGLIGPNGCGKSTQLLMLMQEIEPGSGRILKFPEDMKIAYMQQEADLDNSRTAFEELCAAFNMRRLADIDADIEACASAEDYSDEEMAKYIEERTDTEEGLEKAETMVSELGLDAFRDTLVPELSGGWQMRVALGKIILSKPDIILLDEPTNHVDLETVEFMEDLLQKQDAAMVVVSHDRYFLNQVCNRIVEMSDGTCKTYLGNYVAYLQARDDAFALEWKRYNLHRDRVKALKKRIKRLEERFLLDVLAQKKQDLEKLLATAPPKPQVKVVKNFRFPCCLPTTDDEDENLWEDQAELPILLKVQNLGVRFADHVVLEKISFLLRQGEKVAIVGRNGCGKSTLVRALVKDLDTSAAVDGDAAITSAGAAYFPQRLAEAFNSDDGTVKDALYMSCKPDDINRAGGIDAVLDRLRLDGVTQEQPVSSLSGGEKARVAFAQFLLNPVALLVLDEPTNHLDIPTRELLEDALKAFRGAALVVSHDRFFLREFATRVLEISDGMLKDYDSWDAYEAAAPPQWKSAQDAEVDFIKQDAVVKKVWSGKKMSRLQKREGKAIGLRRLSSRTEEFMEPDRRSSLHTTP</sequence>
<dbReference type="SUPFAM" id="SSF52540">
    <property type="entry name" value="P-loop containing nucleoside triphosphate hydrolases"/>
    <property type="match status" value="2"/>
</dbReference>
<proteinExistence type="predicted"/>
<dbReference type="InterPro" id="IPR032781">
    <property type="entry name" value="ABC_tran_Xtn"/>
</dbReference>